<dbReference type="EnsemblPlants" id="AES82111">
    <property type="protein sequence ID" value="AES82111"/>
    <property type="gene ID" value="MTR_7g108460"/>
</dbReference>
<keyword evidence="3" id="KW-1133">Transmembrane helix</keyword>
<evidence type="ECO:0000313" key="6">
    <source>
        <dbReference type="EnsemblPlants" id="AES82111"/>
    </source>
</evidence>
<dbReference type="InterPro" id="IPR003918">
    <property type="entry name" value="NADH_UbQ_OxRdtase"/>
</dbReference>
<evidence type="ECO:0000313" key="5">
    <source>
        <dbReference type="EMBL" id="AES82111.1"/>
    </source>
</evidence>
<evidence type="ECO:0000256" key="3">
    <source>
        <dbReference type="SAM" id="Phobius"/>
    </source>
</evidence>
<dbReference type="PANTHER" id="PTHR43507:SF21">
    <property type="entry name" value="NAD(P)H-QUINONE OXIDOREDUCTASE CHAIN 4, CHLOROPLASTIC"/>
    <property type="match status" value="1"/>
</dbReference>
<dbReference type="GO" id="GO:0008137">
    <property type="term" value="F:NADH dehydrogenase (ubiquinone) activity"/>
    <property type="evidence" value="ECO:0007669"/>
    <property type="project" value="InterPro"/>
</dbReference>
<evidence type="ECO:0000259" key="4">
    <source>
        <dbReference type="Pfam" id="PF00361"/>
    </source>
</evidence>
<dbReference type="eggNOG" id="KOG4845">
    <property type="taxonomic scope" value="Eukaryota"/>
</dbReference>
<accession>G7KRU0</accession>
<reference evidence="5 7" key="1">
    <citation type="journal article" date="2011" name="Nature">
        <title>The Medicago genome provides insight into the evolution of rhizobial symbioses.</title>
        <authorList>
            <person name="Young N.D."/>
            <person name="Debelle F."/>
            <person name="Oldroyd G.E."/>
            <person name="Geurts R."/>
            <person name="Cannon S.B."/>
            <person name="Udvardi M.K."/>
            <person name="Benedito V.A."/>
            <person name="Mayer K.F."/>
            <person name="Gouzy J."/>
            <person name="Schoof H."/>
            <person name="Van de Peer Y."/>
            <person name="Proost S."/>
            <person name="Cook D.R."/>
            <person name="Meyers B.C."/>
            <person name="Spannagl M."/>
            <person name="Cheung F."/>
            <person name="De Mita S."/>
            <person name="Krishnakumar V."/>
            <person name="Gundlach H."/>
            <person name="Zhou S."/>
            <person name="Mudge J."/>
            <person name="Bharti A.K."/>
            <person name="Murray J.D."/>
            <person name="Naoumkina M.A."/>
            <person name="Rosen B."/>
            <person name="Silverstein K.A."/>
            <person name="Tang H."/>
            <person name="Rombauts S."/>
            <person name="Zhao P.X."/>
            <person name="Zhou P."/>
            <person name="Barbe V."/>
            <person name="Bardou P."/>
            <person name="Bechner M."/>
            <person name="Bellec A."/>
            <person name="Berger A."/>
            <person name="Berges H."/>
            <person name="Bidwell S."/>
            <person name="Bisseling T."/>
            <person name="Choisne N."/>
            <person name="Couloux A."/>
            <person name="Denny R."/>
            <person name="Deshpande S."/>
            <person name="Dai X."/>
            <person name="Doyle J.J."/>
            <person name="Dudez A.M."/>
            <person name="Farmer A.D."/>
            <person name="Fouteau S."/>
            <person name="Franken C."/>
            <person name="Gibelin C."/>
            <person name="Gish J."/>
            <person name="Goldstein S."/>
            <person name="Gonzalez A.J."/>
            <person name="Green P.J."/>
            <person name="Hallab A."/>
            <person name="Hartog M."/>
            <person name="Hua A."/>
            <person name="Humphray S.J."/>
            <person name="Jeong D.H."/>
            <person name="Jing Y."/>
            <person name="Jocker A."/>
            <person name="Kenton S.M."/>
            <person name="Kim D.J."/>
            <person name="Klee K."/>
            <person name="Lai H."/>
            <person name="Lang C."/>
            <person name="Lin S."/>
            <person name="Macmil S.L."/>
            <person name="Magdelenat G."/>
            <person name="Matthews L."/>
            <person name="McCorrison J."/>
            <person name="Monaghan E.L."/>
            <person name="Mun J.H."/>
            <person name="Najar F.Z."/>
            <person name="Nicholson C."/>
            <person name="Noirot C."/>
            <person name="O'Bleness M."/>
            <person name="Paule C.R."/>
            <person name="Poulain J."/>
            <person name="Prion F."/>
            <person name="Qin B."/>
            <person name="Qu C."/>
            <person name="Retzel E.F."/>
            <person name="Riddle C."/>
            <person name="Sallet E."/>
            <person name="Samain S."/>
            <person name="Samson N."/>
            <person name="Sanders I."/>
            <person name="Saurat O."/>
            <person name="Scarpelli C."/>
            <person name="Schiex T."/>
            <person name="Segurens B."/>
            <person name="Severin A.J."/>
            <person name="Sherrier D.J."/>
            <person name="Shi R."/>
            <person name="Sims S."/>
            <person name="Singer S.R."/>
            <person name="Sinharoy S."/>
            <person name="Sterck L."/>
            <person name="Viollet A."/>
            <person name="Wang B.B."/>
            <person name="Wang K."/>
            <person name="Wang M."/>
            <person name="Wang X."/>
            <person name="Warfsmann J."/>
            <person name="Weissenbach J."/>
            <person name="White D.D."/>
            <person name="White J.D."/>
            <person name="Wiley G.B."/>
            <person name="Wincker P."/>
            <person name="Xing Y."/>
            <person name="Yang L."/>
            <person name="Yao Z."/>
            <person name="Ying F."/>
            <person name="Zhai J."/>
            <person name="Zhou L."/>
            <person name="Zuber A."/>
            <person name="Denarie J."/>
            <person name="Dixon R.A."/>
            <person name="May G.D."/>
            <person name="Schwartz D.C."/>
            <person name="Rogers J."/>
            <person name="Quetier F."/>
            <person name="Town C.D."/>
            <person name="Roe B.A."/>
        </authorList>
    </citation>
    <scope>NUCLEOTIDE SEQUENCE [LARGE SCALE GENOMIC DNA]</scope>
    <source>
        <strain evidence="5">A17</strain>
        <strain evidence="6 7">cv. Jemalong A17</strain>
    </source>
</reference>
<dbReference type="GO" id="GO:0009536">
    <property type="term" value="C:plastid"/>
    <property type="evidence" value="ECO:0007669"/>
    <property type="project" value="UniProtKB-ARBA"/>
</dbReference>
<dbReference type="GO" id="GO:0009060">
    <property type="term" value="P:aerobic respiration"/>
    <property type="evidence" value="ECO:0000318"/>
    <property type="project" value="GO_Central"/>
</dbReference>
<evidence type="ECO:0000256" key="2">
    <source>
        <dbReference type="ARBA" id="ARBA00023027"/>
    </source>
</evidence>
<name>G7KRU0_MEDTR</name>
<dbReference type="HOGENOM" id="CLU_130631_0_0_1"/>
<dbReference type="GO" id="GO:0015990">
    <property type="term" value="P:electron transport coupled proton transport"/>
    <property type="evidence" value="ECO:0000318"/>
    <property type="project" value="GO_Central"/>
</dbReference>
<dbReference type="PANTHER" id="PTHR43507">
    <property type="entry name" value="NADH-UBIQUINONE OXIDOREDUCTASE CHAIN 4"/>
    <property type="match status" value="1"/>
</dbReference>
<dbReference type="Proteomes" id="UP000002051">
    <property type="component" value="Unassembled WGS sequence"/>
</dbReference>
<evidence type="ECO:0000313" key="7">
    <source>
        <dbReference type="Proteomes" id="UP000002051"/>
    </source>
</evidence>
<dbReference type="GO" id="GO:0042773">
    <property type="term" value="P:ATP synthesis coupled electron transport"/>
    <property type="evidence" value="ECO:0007669"/>
    <property type="project" value="InterPro"/>
</dbReference>
<dbReference type="GO" id="GO:0048039">
    <property type="term" value="F:ubiquinone binding"/>
    <property type="evidence" value="ECO:0000318"/>
    <property type="project" value="GO_Central"/>
</dbReference>
<keyword evidence="1" id="KW-1278">Translocase</keyword>
<keyword evidence="3" id="KW-0812">Transmembrane</keyword>
<organism evidence="5 7">
    <name type="scientific">Medicago truncatula</name>
    <name type="common">Barrel medic</name>
    <name type="synonym">Medicago tribuloides</name>
    <dbReference type="NCBI Taxonomy" id="3880"/>
    <lineage>
        <taxon>Eukaryota</taxon>
        <taxon>Viridiplantae</taxon>
        <taxon>Streptophyta</taxon>
        <taxon>Embryophyta</taxon>
        <taxon>Tracheophyta</taxon>
        <taxon>Spermatophyta</taxon>
        <taxon>Magnoliopsida</taxon>
        <taxon>eudicotyledons</taxon>
        <taxon>Gunneridae</taxon>
        <taxon>Pentapetalae</taxon>
        <taxon>rosids</taxon>
        <taxon>fabids</taxon>
        <taxon>Fabales</taxon>
        <taxon>Fabaceae</taxon>
        <taxon>Papilionoideae</taxon>
        <taxon>50 kb inversion clade</taxon>
        <taxon>NPAAA clade</taxon>
        <taxon>Hologalegina</taxon>
        <taxon>IRL clade</taxon>
        <taxon>Trifolieae</taxon>
        <taxon>Medicago</taxon>
    </lineage>
</organism>
<sequence length="145" mass="16067">MLPLVLHEMEACGLVRINIELFSHAHSIFCPWLMILGSIQIIYADSTSFGQCNLKKKAYSSVSHIGFIILGIGSISDIGLNGPFFLAGTSYDKLRLLYLNEMGGMAIPMPKIFTIFIILSMTSLALSGMSGFVAELIVFFFWNNY</sequence>
<dbReference type="Pfam" id="PF00361">
    <property type="entry name" value="Proton_antipo_M"/>
    <property type="match status" value="1"/>
</dbReference>
<keyword evidence="2" id="KW-0520">NAD</keyword>
<feature type="transmembrane region" description="Helical" evidence="3">
    <location>
        <begin position="64"/>
        <end position="91"/>
    </location>
</feature>
<dbReference type="PaxDb" id="3880-AES82111"/>
<protein>
    <submittedName>
        <fullName evidence="5">NADH-ubiquinone/plastoquinone (Complex I) protein</fullName>
    </submittedName>
</protein>
<evidence type="ECO:0000256" key="1">
    <source>
        <dbReference type="ARBA" id="ARBA00022967"/>
    </source>
</evidence>
<keyword evidence="3" id="KW-0472">Membrane</keyword>
<dbReference type="STRING" id="3880.G7KRU0"/>
<feature type="domain" description="NADH:quinone oxidoreductase/Mrp antiporter transmembrane" evidence="4">
    <location>
        <begin position="8"/>
        <end position="140"/>
    </location>
</feature>
<dbReference type="InterPro" id="IPR001750">
    <property type="entry name" value="ND/Mrp_TM"/>
</dbReference>
<proteinExistence type="predicted"/>
<feature type="transmembrane region" description="Helical" evidence="3">
    <location>
        <begin position="21"/>
        <end position="44"/>
    </location>
</feature>
<reference evidence="5 7" key="2">
    <citation type="journal article" date="2014" name="BMC Genomics">
        <title>An improved genome release (version Mt4.0) for the model legume Medicago truncatula.</title>
        <authorList>
            <person name="Tang H."/>
            <person name="Krishnakumar V."/>
            <person name="Bidwell S."/>
            <person name="Rosen B."/>
            <person name="Chan A."/>
            <person name="Zhou S."/>
            <person name="Gentzbittel L."/>
            <person name="Childs K.L."/>
            <person name="Yandell M."/>
            <person name="Gundlach H."/>
            <person name="Mayer K.F."/>
            <person name="Schwartz D.C."/>
            <person name="Town C.D."/>
        </authorList>
    </citation>
    <scope>GENOME REANNOTATION</scope>
    <source>
        <strain evidence="5">A17</strain>
        <strain evidence="6 7">cv. Jemalong A17</strain>
    </source>
</reference>
<gene>
    <name evidence="5" type="ordered locus">MTR_7g108460</name>
</gene>
<dbReference type="EMBL" id="CM001223">
    <property type="protein sequence ID" value="AES82111.1"/>
    <property type="molecule type" value="Genomic_DNA"/>
</dbReference>
<feature type="transmembrane region" description="Helical" evidence="3">
    <location>
        <begin position="112"/>
        <end position="142"/>
    </location>
</feature>
<dbReference type="AlphaFoldDB" id="G7KRU0"/>
<keyword evidence="7" id="KW-1185">Reference proteome</keyword>
<reference evidence="6" key="3">
    <citation type="submission" date="2015-04" db="UniProtKB">
        <authorList>
            <consortium name="EnsemblPlants"/>
        </authorList>
    </citation>
    <scope>IDENTIFICATION</scope>
    <source>
        <strain evidence="6">cv. Jemalong A17</strain>
    </source>
</reference>